<accession>A0A1W1XN27</accession>
<dbReference type="CDD" id="cd16328">
    <property type="entry name" value="RseA_N"/>
    <property type="match status" value="1"/>
</dbReference>
<dbReference type="InterPro" id="IPR036147">
    <property type="entry name" value="Anti-sigma_E_RseA_N_sf"/>
</dbReference>
<evidence type="ECO:0000313" key="3">
    <source>
        <dbReference type="Proteomes" id="UP000192761"/>
    </source>
</evidence>
<dbReference type="OrthoDB" id="8561243at2"/>
<feature type="domain" description="Anti sigma-E protein RseA N-terminal" evidence="1">
    <location>
        <begin position="2"/>
        <end position="76"/>
    </location>
</feature>
<keyword evidence="3" id="KW-1185">Reference proteome</keyword>
<dbReference type="Proteomes" id="UP000192761">
    <property type="component" value="Unassembled WGS sequence"/>
</dbReference>
<dbReference type="EMBL" id="FWXD01000011">
    <property type="protein sequence ID" value="SMC25272.1"/>
    <property type="molecule type" value="Genomic_DNA"/>
</dbReference>
<dbReference type="PANTHER" id="PTHR38104:SF1">
    <property type="entry name" value="ANTI-SIGMA-E FACTOR RSEA"/>
    <property type="match status" value="1"/>
</dbReference>
<evidence type="ECO:0000313" key="2">
    <source>
        <dbReference type="EMBL" id="SMC25272.1"/>
    </source>
</evidence>
<dbReference type="PANTHER" id="PTHR38104">
    <property type="match status" value="1"/>
</dbReference>
<name>A0A1W1XN27_9NEIS</name>
<dbReference type="SUPFAM" id="SSF89069">
    <property type="entry name" value="N-terminal, cytoplasmic domain of anti-sigmaE factor RseA"/>
    <property type="match status" value="1"/>
</dbReference>
<dbReference type="RefSeq" id="WP_084090752.1">
    <property type="nucleotide sequence ID" value="NZ_FWXD01000011.1"/>
</dbReference>
<dbReference type="Gene3D" id="1.10.10.880">
    <property type="entry name" value="Anti sigma-E protein RseA, N-terminal domain"/>
    <property type="match status" value="1"/>
</dbReference>
<gene>
    <name evidence="2" type="ORF">SAMN02745857_02098</name>
</gene>
<protein>
    <submittedName>
        <fullName evidence="2">Sigma-E factor negative regulatory protein RseA</fullName>
    </submittedName>
</protein>
<proteinExistence type="predicted"/>
<reference evidence="2 3" key="1">
    <citation type="submission" date="2017-04" db="EMBL/GenBank/DDBJ databases">
        <authorList>
            <person name="Afonso C.L."/>
            <person name="Miller P.J."/>
            <person name="Scott M.A."/>
            <person name="Spackman E."/>
            <person name="Goraichik I."/>
            <person name="Dimitrov K.M."/>
            <person name="Suarez D.L."/>
            <person name="Swayne D.E."/>
        </authorList>
    </citation>
    <scope>NUCLEOTIDE SEQUENCE [LARGE SCALE GENOMIC DNA]</scope>
    <source>
        <strain evidence="2 3">DSM 23236</strain>
    </source>
</reference>
<dbReference type="AlphaFoldDB" id="A0A1W1XN27"/>
<organism evidence="2 3">
    <name type="scientific">Andreprevotia lacus DSM 23236</name>
    <dbReference type="NCBI Taxonomy" id="1121001"/>
    <lineage>
        <taxon>Bacteria</taxon>
        <taxon>Pseudomonadati</taxon>
        <taxon>Pseudomonadota</taxon>
        <taxon>Betaproteobacteria</taxon>
        <taxon>Neisseriales</taxon>
        <taxon>Chitinibacteraceae</taxon>
        <taxon>Andreprevotia</taxon>
    </lineage>
</organism>
<dbReference type="GO" id="GO:0016989">
    <property type="term" value="F:sigma factor antagonist activity"/>
    <property type="evidence" value="ECO:0007669"/>
    <property type="project" value="InterPro"/>
</dbReference>
<sequence>MKEKLSALLDSELTAQECDAVLSAMQADPALHADWQQWHLVGDVLKQEHPILSPDFMSRFSERLAAEPIVIAPVAHRRKRDILRRAIAPVSVAASVAFVSMVGWQAYRGAAQTPASVQTTAQAAVNGQVQPMVAQAGNNPRLRAYLAAHRIDNGNVFASQDVMAVSYQEAPAR</sequence>
<dbReference type="InterPro" id="IPR052383">
    <property type="entry name" value="Anti-sigma-E_RseA-like"/>
</dbReference>
<dbReference type="InterPro" id="IPR005572">
    <property type="entry name" value="Anti-sigma_E_RseA_N"/>
</dbReference>
<evidence type="ECO:0000259" key="1">
    <source>
        <dbReference type="Pfam" id="PF03872"/>
    </source>
</evidence>
<dbReference type="Pfam" id="PF03872">
    <property type="entry name" value="RseA_N"/>
    <property type="match status" value="1"/>
</dbReference>
<dbReference type="STRING" id="1121001.SAMN02745857_02098"/>